<keyword evidence="2" id="KW-0808">Transferase</keyword>
<feature type="compositionally biased region" description="Acidic residues" evidence="1">
    <location>
        <begin position="533"/>
        <end position="543"/>
    </location>
</feature>
<feature type="compositionally biased region" description="Basic and acidic residues" evidence="1">
    <location>
        <begin position="389"/>
        <end position="402"/>
    </location>
</feature>
<gene>
    <name evidence="2" type="ORF">HS088_TW19G00330</name>
</gene>
<keyword evidence="3" id="KW-1185">Reference proteome</keyword>
<dbReference type="PANTHER" id="PTHR33448:SF4">
    <property type="entry name" value="CHLOROPLAST PROTEIN HCF243"/>
    <property type="match status" value="1"/>
</dbReference>
<feature type="region of interest" description="Disordered" evidence="1">
    <location>
        <begin position="381"/>
        <end position="466"/>
    </location>
</feature>
<dbReference type="OrthoDB" id="1934890at2759"/>
<reference evidence="2 3" key="1">
    <citation type="journal article" date="2020" name="Nat. Commun.">
        <title>Genome of Tripterygium wilfordii and identification of cytochrome P450 involved in triptolide biosynthesis.</title>
        <authorList>
            <person name="Tu L."/>
            <person name="Su P."/>
            <person name="Zhang Z."/>
            <person name="Gao L."/>
            <person name="Wang J."/>
            <person name="Hu T."/>
            <person name="Zhou J."/>
            <person name="Zhang Y."/>
            <person name="Zhao Y."/>
            <person name="Liu Y."/>
            <person name="Song Y."/>
            <person name="Tong Y."/>
            <person name="Lu Y."/>
            <person name="Yang J."/>
            <person name="Xu C."/>
            <person name="Jia M."/>
            <person name="Peters R.J."/>
            <person name="Huang L."/>
            <person name="Gao W."/>
        </authorList>
    </citation>
    <scope>NUCLEOTIDE SEQUENCE [LARGE SCALE GENOMIC DNA]</scope>
    <source>
        <strain evidence="3">cv. XIE 37</strain>
        <tissue evidence="2">Leaf</tissue>
    </source>
</reference>
<feature type="compositionally biased region" description="Basic and acidic residues" evidence="1">
    <location>
        <begin position="456"/>
        <end position="466"/>
    </location>
</feature>
<dbReference type="EMBL" id="JAAARO010000019">
    <property type="protein sequence ID" value="KAF5730735.1"/>
    <property type="molecule type" value="Genomic_DNA"/>
</dbReference>
<feature type="region of interest" description="Disordered" evidence="1">
    <location>
        <begin position="102"/>
        <end position="147"/>
    </location>
</feature>
<feature type="region of interest" description="Disordered" evidence="1">
    <location>
        <begin position="478"/>
        <end position="557"/>
    </location>
</feature>
<comment type="caution">
    <text evidence="2">The sequence shown here is derived from an EMBL/GenBank/DDBJ whole genome shotgun (WGS) entry which is preliminary data.</text>
</comment>
<protein>
    <submittedName>
        <fullName evidence="2">Histone-lysine N-methyltransferase SETD1B</fullName>
    </submittedName>
</protein>
<feature type="region of interest" description="Disordered" evidence="1">
    <location>
        <begin position="317"/>
        <end position="336"/>
    </location>
</feature>
<dbReference type="PANTHER" id="PTHR33448">
    <property type="entry name" value="CHLOROPLAST PROTEIN HCF243-RELATED"/>
    <property type="match status" value="1"/>
</dbReference>
<feature type="compositionally biased region" description="Basic and acidic residues" evidence="1">
    <location>
        <begin position="341"/>
        <end position="354"/>
    </location>
</feature>
<dbReference type="GO" id="GO:0032259">
    <property type="term" value="P:methylation"/>
    <property type="evidence" value="ECO:0007669"/>
    <property type="project" value="UniProtKB-KW"/>
</dbReference>
<feature type="compositionally biased region" description="Basic and acidic residues" evidence="1">
    <location>
        <begin position="321"/>
        <end position="336"/>
    </location>
</feature>
<evidence type="ECO:0000313" key="2">
    <source>
        <dbReference type="EMBL" id="KAF5730735.1"/>
    </source>
</evidence>
<feature type="compositionally biased region" description="Polar residues" evidence="1">
    <location>
        <begin position="133"/>
        <end position="147"/>
    </location>
</feature>
<evidence type="ECO:0000256" key="1">
    <source>
        <dbReference type="SAM" id="MobiDB-lite"/>
    </source>
</evidence>
<feature type="region of interest" description="Disordered" evidence="1">
    <location>
        <begin position="341"/>
        <end position="367"/>
    </location>
</feature>
<keyword evidence="2" id="KW-0489">Methyltransferase</keyword>
<dbReference type="InParanoid" id="A0A7J7C9X8"/>
<dbReference type="AlphaFoldDB" id="A0A7J7C9X8"/>
<organism evidence="2 3">
    <name type="scientific">Tripterygium wilfordii</name>
    <name type="common">Thunder God vine</name>
    <dbReference type="NCBI Taxonomy" id="458696"/>
    <lineage>
        <taxon>Eukaryota</taxon>
        <taxon>Viridiplantae</taxon>
        <taxon>Streptophyta</taxon>
        <taxon>Embryophyta</taxon>
        <taxon>Tracheophyta</taxon>
        <taxon>Spermatophyta</taxon>
        <taxon>Magnoliopsida</taxon>
        <taxon>eudicotyledons</taxon>
        <taxon>Gunneridae</taxon>
        <taxon>Pentapetalae</taxon>
        <taxon>rosids</taxon>
        <taxon>fabids</taxon>
        <taxon>Celastrales</taxon>
        <taxon>Celastraceae</taxon>
        <taxon>Tripterygium</taxon>
    </lineage>
</organism>
<accession>A0A7J7C9X8</accession>
<feature type="compositionally biased region" description="Acidic residues" evidence="1">
    <location>
        <begin position="445"/>
        <end position="455"/>
    </location>
</feature>
<dbReference type="GO" id="GO:0008168">
    <property type="term" value="F:methyltransferase activity"/>
    <property type="evidence" value="ECO:0007669"/>
    <property type="project" value="UniProtKB-KW"/>
</dbReference>
<name>A0A7J7C9X8_TRIWF</name>
<feature type="compositionally biased region" description="Acidic residues" evidence="1">
    <location>
        <begin position="417"/>
        <end position="431"/>
    </location>
</feature>
<dbReference type="Proteomes" id="UP000593562">
    <property type="component" value="Unassembled WGS sequence"/>
</dbReference>
<dbReference type="FunCoup" id="A0A7J7C9X8">
    <property type="interactions" value="1388"/>
</dbReference>
<proteinExistence type="predicted"/>
<feature type="compositionally biased region" description="Basic residues" evidence="1">
    <location>
        <begin position="102"/>
        <end position="118"/>
    </location>
</feature>
<evidence type="ECO:0000313" key="3">
    <source>
        <dbReference type="Proteomes" id="UP000593562"/>
    </source>
</evidence>
<sequence>MDIDRHPHRSTSSGGTTSTTSELFICFTSRLSSSSMKCILSPGRAREPSQISLSASLSRRLKTNGSIKGGQSPMFPKKRGAGFDNVEPSSPKVTCIGQVRVKTKKQGNKMRTRSKRRAGGGGGDVSFRRVDQNKNPNQDYTSSTNNHVNPECLPHRNQRWVHLPVTICEALRTFGAELNCFIPCRSNCMKEKEEAKAEGSGGSSCGAVFARWLVAVQEGEAEGREIELVVGDEGRVENNSSTTEMMMMRSQRRHVFEEIEFKEEMFETKNVKSEEEEEGRVSICIPPKNALLLMRCRSDPVKMAALANKFWEAPEVEEENEAHVEQEQDGEKEKLNLGLEREFKESRESEECEKLGSCVSVEDEEMPEVADTALVLDGVEGDVQEENPEGNKEVSEAENFEKQDEEAATEQQIQTEPVEESQETETSADLEELQHEENVPVLVQESEEDNLVETEPEIHGADNNVVDHSDEIVEIIVATIPSSGEEQVAEELQDHESKPEPNQSPAAEEETEDTEKTCQEEQQLVTHQRSEPEYSETQEDEVGFESKEETAKTESTASVLPDCLLLMMCEPKLSMEVSKETWVCSTDFIRCLPVHSRQVNKTGGGAKPKSKSKVCKTDGGDELKKSISIVSNPVPVQQLPQPSRSSCSYPSGAAAYGADATSSSMANMIEQKLEGGKVYEPFALSRCKSEPRRSAAKLAAPEACFWKNRKLEPHRPSATLGVGAAGVGF</sequence>